<organism evidence="5 6">
    <name type="scientific">Tenggerimyces flavus</name>
    <dbReference type="NCBI Taxonomy" id="1708749"/>
    <lineage>
        <taxon>Bacteria</taxon>
        <taxon>Bacillati</taxon>
        <taxon>Actinomycetota</taxon>
        <taxon>Actinomycetes</taxon>
        <taxon>Propionibacteriales</taxon>
        <taxon>Nocardioidaceae</taxon>
        <taxon>Tenggerimyces</taxon>
    </lineage>
</organism>
<dbReference type="Proteomes" id="UP001595699">
    <property type="component" value="Unassembled WGS sequence"/>
</dbReference>
<dbReference type="PANTHER" id="PTHR42812">
    <property type="entry name" value="BETA-XYLOSIDASE"/>
    <property type="match status" value="1"/>
</dbReference>
<keyword evidence="2 4" id="KW-0378">Hydrolase</keyword>
<dbReference type="SUPFAM" id="SSF75005">
    <property type="entry name" value="Arabinanase/levansucrase/invertase"/>
    <property type="match status" value="1"/>
</dbReference>
<dbReference type="Gene3D" id="2.115.10.20">
    <property type="entry name" value="Glycosyl hydrolase domain, family 43"/>
    <property type="match status" value="1"/>
</dbReference>
<evidence type="ECO:0000256" key="3">
    <source>
        <dbReference type="ARBA" id="ARBA00023295"/>
    </source>
</evidence>
<dbReference type="InterPro" id="IPR051795">
    <property type="entry name" value="Glycosyl_Hydrlase_43"/>
</dbReference>
<evidence type="ECO:0000313" key="6">
    <source>
        <dbReference type="Proteomes" id="UP001595699"/>
    </source>
</evidence>
<dbReference type="EMBL" id="JBHRZH010000023">
    <property type="protein sequence ID" value="MFC3764385.1"/>
    <property type="molecule type" value="Genomic_DNA"/>
</dbReference>
<dbReference type="RefSeq" id="WP_205115395.1">
    <property type="nucleotide sequence ID" value="NZ_JAFBCM010000001.1"/>
</dbReference>
<reference evidence="6" key="1">
    <citation type="journal article" date="2019" name="Int. J. Syst. Evol. Microbiol.">
        <title>The Global Catalogue of Microorganisms (GCM) 10K type strain sequencing project: providing services to taxonomists for standard genome sequencing and annotation.</title>
        <authorList>
            <consortium name="The Broad Institute Genomics Platform"/>
            <consortium name="The Broad Institute Genome Sequencing Center for Infectious Disease"/>
            <person name="Wu L."/>
            <person name="Ma J."/>
        </authorList>
    </citation>
    <scope>NUCLEOTIDE SEQUENCE [LARGE SCALE GENOMIC DNA]</scope>
    <source>
        <strain evidence="6">CGMCC 4.7241</strain>
    </source>
</reference>
<dbReference type="Pfam" id="PF04616">
    <property type="entry name" value="Glyco_hydro_43"/>
    <property type="match status" value="1"/>
</dbReference>
<keyword evidence="6" id="KW-1185">Reference proteome</keyword>
<evidence type="ECO:0000256" key="1">
    <source>
        <dbReference type="ARBA" id="ARBA00009865"/>
    </source>
</evidence>
<proteinExistence type="inferred from homology"/>
<evidence type="ECO:0000313" key="5">
    <source>
        <dbReference type="EMBL" id="MFC3764385.1"/>
    </source>
</evidence>
<evidence type="ECO:0000256" key="2">
    <source>
        <dbReference type="ARBA" id="ARBA00022801"/>
    </source>
</evidence>
<name>A0ABV7YKY4_9ACTN</name>
<accession>A0ABV7YKY4</accession>
<dbReference type="InterPro" id="IPR006710">
    <property type="entry name" value="Glyco_hydro_43"/>
</dbReference>
<gene>
    <name evidence="5" type="ORF">ACFOUW_26355</name>
</gene>
<comment type="caution">
    <text evidence="5">The sequence shown here is derived from an EMBL/GenBank/DDBJ whole genome shotgun (WGS) entry which is preliminary data.</text>
</comment>
<dbReference type="CDD" id="cd08999">
    <property type="entry name" value="GH43_ABN-like"/>
    <property type="match status" value="1"/>
</dbReference>
<dbReference type="GO" id="GO:0016787">
    <property type="term" value="F:hydrolase activity"/>
    <property type="evidence" value="ECO:0007669"/>
    <property type="project" value="UniProtKB-KW"/>
</dbReference>
<dbReference type="PANTHER" id="PTHR42812:SF5">
    <property type="entry name" value="ENDO-ARABINASE"/>
    <property type="match status" value="1"/>
</dbReference>
<comment type="similarity">
    <text evidence="1 4">Belongs to the glycosyl hydrolase 43 family.</text>
</comment>
<dbReference type="InterPro" id="IPR023296">
    <property type="entry name" value="Glyco_hydro_beta-prop_sf"/>
</dbReference>
<evidence type="ECO:0000256" key="4">
    <source>
        <dbReference type="RuleBase" id="RU361187"/>
    </source>
</evidence>
<sequence length="294" mass="32314">MGVVYEGNFPDPFVLRIEDERVGEGAHYYAYATNGTLGNVQLLASEDLSTWREVGDAMPALASWVIPGRTWAPEVLPWPDGRYAMYYTAHCRATDRQAVGVALADSPEGPFVDDTDGPLLDQDNGGSIDASPFVDGDGTTYLLWKNDGNAIGVDTWIYLQQLAGPRSLVGKVVELIKQDVPWEGNLVEGPFLWPRDGRYYLFYSANAFDRPEYGEGYAVADSPLGPFIKAAENPILAGGTEVAGPGHASMTTLEGRTWLAYHAWQPGKVKEPPGRQFWIDEVVWEDGRPTVARE</sequence>
<protein>
    <submittedName>
        <fullName evidence="5">Glycoside hydrolase family 43 protein</fullName>
    </submittedName>
</protein>
<keyword evidence="3 4" id="KW-0326">Glycosidase</keyword>